<reference evidence="8 9" key="1">
    <citation type="submission" date="2016-10" db="EMBL/GenBank/DDBJ databases">
        <authorList>
            <person name="de Groot N.N."/>
        </authorList>
    </citation>
    <scope>NUCLEOTIDE SEQUENCE [LARGE SCALE GENOMIC DNA]</scope>
    <source>
        <strain evidence="8 9">VTM2R47</strain>
    </source>
</reference>
<feature type="transmembrane region" description="Helical" evidence="7">
    <location>
        <begin position="50"/>
        <end position="74"/>
    </location>
</feature>
<keyword evidence="4 7" id="KW-0812">Transmembrane</keyword>
<feature type="transmembrane region" description="Helical" evidence="7">
    <location>
        <begin position="389"/>
        <end position="409"/>
    </location>
</feature>
<dbReference type="PANTHER" id="PTHR43549:SF3">
    <property type="entry name" value="MULTIDRUG RESISTANCE PROTEIN YPNP-RELATED"/>
    <property type="match status" value="1"/>
</dbReference>
<evidence type="ECO:0000256" key="2">
    <source>
        <dbReference type="ARBA" id="ARBA00022448"/>
    </source>
</evidence>
<proteinExistence type="predicted"/>
<evidence type="ECO:0000256" key="4">
    <source>
        <dbReference type="ARBA" id="ARBA00022692"/>
    </source>
</evidence>
<feature type="transmembrane region" description="Helical" evidence="7">
    <location>
        <begin position="415"/>
        <end position="436"/>
    </location>
</feature>
<dbReference type="GO" id="GO:0042910">
    <property type="term" value="F:xenobiotic transmembrane transporter activity"/>
    <property type="evidence" value="ECO:0007669"/>
    <property type="project" value="InterPro"/>
</dbReference>
<evidence type="ECO:0000313" key="9">
    <source>
        <dbReference type="Proteomes" id="UP000182712"/>
    </source>
</evidence>
<dbReference type="GO" id="GO:0005886">
    <property type="term" value="C:plasma membrane"/>
    <property type="evidence" value="ECO:0007669"/>
    <property type="project" value="UniProtKB-SubCell"/>
</dbReference>
<protein>
    <submittedName>
        <fullName evidence="8">Putative efflux protein, MATE family</fullName>
    </submittedName>
</protein>
<dbReference type="RefSeq" id="WP_081350166.1">
    <property type="nucleotide sequence ID" value="NZ_FOGM01000010.1"/>
</dbReference>
<dbReference type="AlphaFoldDB" id="A0A1H9SFT4"/>
<feature type="transmembrane region" description="Helical" evidence="7">
    <location>
        <begin position="284"/>
        <end position="306"/>
    </location>
</feature>
<feature type="transmembrane region" description="Helical" evidence="7">
    <location>
        <begin position="95"/>
        <end position="117"/>
    </location>
</feature>
<evidence type="ECO:0000256" key="1">
    <source>
        <dbReference type="ARBA" id="ARBA00004651"/>
    </source>
</evidence>
<dbReference type="Pfam" id="PF01554">
    <property type="entry name" value="MatE"/>
    <property type="match status" value="2"/>
</dbReference>
<feature type="transmembrane region" description="Helical" evidence="7">
    <location>
        <begin position="239"/>
        <end position="264"/>
    </location>
</feature>
<name>A0A1H9SFT4_9STRE</name>
<evidence type="ECO:0000256" key="7">
    <source>
        <dbReference type="SAM" id="Phobius"/>
    </source>
</evidence>
<dbReference type="InterPro" id="IPR002528">
    <property type="entry name" value="MATE_fam"/>
</dbReference>
<dbReference type="InterPro" id="IPR048279">
    <property type="entry name" value="MdtK-like"/>
</dbReference>
<keyword evidence="2" id="KW-0813">Transport</keyword>
<organism evidence="8 9">
    <name type="scientific">Streptococcus gallolyticus</name>
    <dbReference type="NCBI Taxonomy" id="315405"/>
    <lineage>
        <taxon>Bacteria</taxon>
        <taxon>Bacillati</taxon>
        <taxon>Bacillota</taxon>
        <taxon>Bacilli</taxon>
        <taxon>Lactobacillales</taxon>
        <taxon>Streptococcaceae</taxon>
        <taxon>Streptococcus</taxon>
    </lineage>
</organism>
<dbReference type="InterPro" id="IPR052031">
    <property type="entry name" value="Membrane_Transporter-Flippase"/>
</dbReference>
<keyword evidence="6 7" id="KW-0472">Membrane</keyword>
<evidence type="ECO:0000256" key="6">
    <source>
        <dbReference type="ARBA" id="ARBA00023136"/>
    </source>
</evidence>
<gene>
    <name evidence="8" type="ORF">SAMN04487840_11025</name>
</gene>
<feature type="transmembrane region" description="Helical" evidence="7">
    <location>
        <begin position="318"/>
        <end position="339"/>
    </location>
</feature>
<dbReference type="Proteomes" id="UP000182712">
    <property type="component" value="Unassembled WGS sequence"/>
</dbReference>
<dbReference type="PIRSF" id="PIRSF006603">
    <property type="entry name" value="DinF"/>
    <property type="match status" value="1"/>
</dbReference>
<dbReference type="PANTHER" id="PTHR43549">
    <property type="entry name" value="MULTIDRUG RESISTANCE PROTEIN YPNP-RELATED"/>
    <property type="match status" value="1"/>
</dbReference>
<feature type="transmembrane region" description="Helical" evidence="7">
    <location>
        <begin position="359"/>
        <end position="377"/>
    </location>
</feature>
<comment type="subcellular location">
    <subcellularLocation>
        <location evidence="1">Cell membrane</location>
        <topology evidence="1">Multi-pass membrane protein</topology>
    </subcellularLocation>
</comment>
<evidence type="ECO:0000256" key="3">
    <source>
        <dbReference type="ARBA" id="ARBA00022475"/>
    </source>
</evidence>
<keyword evidence="5 7" id="KW-1133">Transmembrane helix</keyword>
<evidence type="ECO:0000256" key="5">
    <source>
        <dbReference type="ARBA" id="ARBA00022989"/>
    </source>
</evidence>
<evidence type="ECO:0000313" key="8">
    <source>
        <dbReference type="EMBL" id="SER83896.1"/>
    </source>
</evidence>
<accession>A0A1H9SFT4</accession>
<dbReference type="NCBIfam" id="TIGR00797">
    <property type="entry name" value="matE"/>
    <property type="match status" value="1"/>
</dbReference>
<keyword evidence="3" id="KW-1003">Cell membrane</keyword>
<dbReference type="EMBL" id="FOGM01000010">
    <property type="protein sequence ID" value="SER83896.1"/>
    <property type="molecule type" value="Genomic_DNA"/>
</dbReference>
<dbReference type="CDD" id="cd13138">
    <property type="entry name" value="MATE_yoeA_like"/>
    <property type="match status" value="1"/>
</dbReference>
<feature type="transmembrane region" description="Helical" evidence="7">
    <location>
        <begin position="167"/>
        <end position="187"/>
    </location>
</feature>
<feature type="transmembrane region" description="Helical" evidence="7">
    <location>
        <begin position="12"/>
        <end position="30"/>
    </location>
</feature>
<feature type="transmembrane region" description="Helical" evidence="7">
    <location>
        <begin position="137"/>
        <end position="155"/>
    </location>
</feature>
<sequence>MLFKRLNLTTEPVLKSLLLFSLPILISNVFQQLYNTTDTMIVGNFMGSQALAAVGATSSLFELIVGFAIGVGNGMGIVIARHYGAKEKELVKKSVAGAIVVGVVLTLFIMLISLLLLHPLLTLLQIPENIIGQAYDYIFIIMIFVGVTIAYNLGAGVLRAIGDSMTALYILILAAVFNVILDLLFIVKFQMGVQGAAFATIVAQGMAALLCIFYILRKVRLLIPSKRHFKLDKHLYRDLLGQGISMGLMTSIVAIGSVILQTAINQLGVNIIAAQTAARRIQGFFIMPLNSIALAMVTFVAQNFGAKKFDRIIRAIKISLALSATWSPLTVILFLFSATTMVRWISGSTDTELLANGTQFLHIASLFYIVLGILYILRNTLQGLGEKVIPLISSVIELVGKIIFVAFIIPRLGYLGVILCEPLIWVVMTVQLVYLYRGVRKEKLS</sequence>
<feature type="transmembrane region" description="Helical" evidence="7">
    <location>
        <begin position="193"/>
        <end position="216"/>
    </location>
</feature>
<dbReference type="GO" id="GO:0015297">
    <property type="term" value="F:antiporter activity"/>
    <property type="evidence" value="ECO:0007669"/>
    <property type="project" value="InterPro"/>
</dbReference>